<dbReference type="PANTHER" id="PTHR33798:SF5">
    <property type="entry name" value="FLAVIN REDUCTASE LIKE DOMAIN-CONTAINING PROTEIN"/>
    <property type="match status" value="1"/>
</dbReference>
<gene>
    <name evidence="6" type="ORF">OKA05_07260</name>
</gene>
<reference evidence="6 7" key="1">
    <citation type="submission" date="2022-10" db="EMBL/GenBank/DDBJ databases">
        <title>Luteolibacter arcticus strain CCTCC AB 2014275, whole genome shotgun sequencing project.</title>
        <authorList>
            <person name="Zhao G."/>
            <person name="Shen L."/>
        </authorList>
    </citation>
    <scope>NUCLEOTIDE SEQUENCE [LARGE SCALE GENOMIC DNA]</scope>
    <source>
        <strain evidence="6 7">CCTCC AB 2014275</strain>
    </source>
</reference>
<organism evidence="6 7">
    <name type="scientific">Luteolibacter arcticus</name>
    <dbReference type="NCBI Taxonomy" id="1581411"/>
    <lineage>
        <taxon>Bacteria</taxon>
        <taxon>Pseudomonadati</taxon>
        <taxon>Verrucomicrobiota</taxon>
        <taxon>Verrucomicrobiia</taxon>
        <taxon>Verrucomicrobiales</taxon>
        <taxon>Verrucomicrobiaceae</taxon>
        <taxon>Luteolibacter</taxon>
    </lineage>
</organism>
<dbReference type="SUPFAM" id="SSF50475">
    <property type="entry name" value="FMN-binding split barrel"/>
    <property type="match status" value="1"/>
</dbReference>
<comment type="similarity">
    <text evidence="4">Belongs to the flavoredoxin family.</text>
</comment>
<dbReference type="Proteomes" id="UP001320876">
    <property type="component" value="Unassembled WGS sequence"/>
</dbReference>
<dbReference type="RefSeq" id="WP_264486455.1">
    <property type="nucleotide sequence ID" value="NZ_JAPDDT010000002.1"/>
</dbReference>
<evidence type="ECO:0000313" key="7">
    <source>
        <dbReference type="Proteomes" id="UP001320876"/>
    </source>
</evidence>
<evidence type="ECO:0000313" key="6">
    <source>
        <dbReference type="EMBL" id="MCW1922346.1"/>
    </source>
</evidence>
<protein>
    <submittedName>
        <fullName evidence="6">Flavin reductase family protein</fullName>
    </submittedName>
</protein>
<dbReference type="Gene3D" id="2.30.110.10">
    <property type="entry name" value="Electron Transport, Fmn-binding Protein, Chain A"/>
    <property type="match status" value="1"/>
</dbReference>
<feature type="domain" description="Flavin reductase like" evidence="5">
    <location>
        <begin position="19"/>
        <end position="177"/>
    </location>
</feature>
<evidence type="ECO:0000256" key="4">
    <source>
        <dbReference type="ARBA" id="ARBA00038054"/>
    </source>
</evidence>
<keyword evidence="3" id="KW-0288">FMN</keyword>
<proteinExistence type="inferred from homology"/>
<dbReference type="InterPro" id="IPR012349">
    <property type="entry name" value="Split_barrel_FMN-bd"/>
</dbReference>
<keyword evidence="7" id="KW-1185">Reference proteome</keyword>
<keyword evidence="2" id="KW-0285">Flavoprotein</keyword>
<dbReference type="SMART" id="SM00903">
    <property type="entry name" value="Flavin_Reduct"/>
    <property type="match status" value="1"/>
</dbReference>
<dbReference type="PANTHER" id="PTHR33798">
    <property type="entry name" value="FLAVOPROTEIN OXYGENASE"/>
    <property type="match status" value="1"/>
</dbReference>
<evidence type="ECO:0000256" key="1">
    <source>
        <dbReference type="ARBA" id="ARBA00001917"/>
    </source>
</evidence>
<evidence type="ECO:0000256" key="3">
    <source>
        <dbReference type="ARBA" id="ARBA00022643"/>
    </source>
</evidence>
<name>A0ABT3GFF3_9BACT</name>
<sequence length="200" mass="21838">MELDLLGAHADRAYPILAGLVVPRPIAWVTTLNENGTVNAAPFSFFNVFGDDPPLVIFAPGDREDGTPKDSARNAKRTGEFVVNLVDESLAEVMNRTSAPHPPGASETEHEGLATAPSSVVAPPRIAAAPAALECKVHSIQEIGTNRLVLGIIHRVHVQDALIDPEKLRIRQEVYHPIGRMAVPDWYCHTTDLFEMTRPR</sequence>
<dbReference type="Pfam" id="PF01613">
    <property type="entry name" value="Flavin_Reduct"/>
    <property type="match status" value="1"/>
</dbReference>
<comment type="caution">
    <text evidence="6">The sequence shown here is derived from an EMBL/GenBank/DDBJ whole genome shotgun (WGS) entry which is preliminary data.</text>
</comment>
<evidence type="ECO:0000256" key="2">
    <source>
        <dbReference type="ARBA" id="ARBA00022630"/>
    </source>
</evidence>
<dbReference type="InterPro" id="IPR002563">
    <property type="entry name" value="Flavin_Rdtase-like_dom"/>
</dbReference>
<dbReference type="EMBL" id="JAPDDT010000002">
    <property type="protein sequence ID" value="MCW1922346.1"/>
    <property type="molecule type" value="Genomic_DNA"/>
</dbReference>
<accession>A0ABT3GFF3</accession>
<evidence type="ECO:0000259" key="5">
    <source>
        <dbReference type="SMART" id="SM00903"/>
    </source>
</evidence>
<comment type="cofactor">
    <cofactor evidence="1">
        <name>FMN</name>
        <dbReference type="ChEBI" id="CHEBI:58210"/>
    </cofactor>
</comment>